<name>A0AAJ0B0I2_9PEZI</name>
<evidence type="ECO:0000256" key="1">
    <source>
        <dbReference type="SAM" id="MobiDB-lite"/>
    </source>
</evidence>
<evidence type="ECO:0000313" key="2">
    <source>
        <dbReference type="EMBL" id="KAK1749438.1"/>
    </source>
</evidence>
<gene>
    <name evidence="2" type="ORF">QBC47DRAFT_408009</name>
</gene>
<sequence length="213" mass="24458">MAPASHTGSLISHRAAADIRAKPLHQRTQLENDVLRDYYQAYPDERQRDTAMLRQAQPPASNKTLTSAAAIRMLLHEGVISPISDQLLPRMPGQLPSWEPLSPGGQHRLDEAMAKSAGRWRHGRAQCLPIVPEPPARRTSGLPQQNTTDERRRTLQEIHDDREQTNIELSRRIQEQREHMEKALECDFVMRELYWKLASLDQEEEHVVDERAN</sequence>
<reference evidence="2" key="1">
    <citation type="submission" date="2023-06" db="EMBL/GenBank/DDBJ databases">
        <title>Genome-scale phylogeny and comparative genomics of the fungal order Sordariales.</title>
        <authorList>
            <consortium name="Lawrence Berkeley National Laboratory"/>
            <person name="Hensen N."/>
            <person name="Bonometti L."/>
            <person name="Westerberg I."/>
            <person name="Brannstrom I.O."/>
            <person name="Guillou S."/>
            <person name="Cros-Aarteil S."/>
            <person name="Calhoun S."/>
            <person name="Haridas S."/>
            <person name="Kuo A."/>
            <person name="Mondo S."/>
            <person name="Pangilinan J."/>
            <person name="Riley R."/>
            <person name="Labutti K."/>
            <person name="Andreopoulos B."/>
            <person name="Lipzen A."/>
            <person name="Chen C."/>
            <person name="Yanf M."/>
            <person name="Daum C."/>
            <person name="Ng V."/>
            <person name="Clum A."/>
            <person name="Steindorff A."/>
            <person name="Ohm R."/>
            <person name="Martin F."/>
            <person name="Silar P."/>
            <person name="Natvig D."/>
            <person name="Lalanne C."/>
            <person name="Gautier V."/>
            <person name="Ament-Velasquez S.L."/>
            <person name="Kruys A."/>
            <person name="Hutchinson M.I."/>
            <person name="Powell A.J."/>
            <person name="Barry K."/>
            <person name="Miller A.N."/>
            <person name="Grigoriev I.V."/>
            <person name="Debuchy R."/>
            <person name="Gladieux P."/>
            <person name="Thoren M.H."/>
            <person name="Johannesson H."/>
        </authorList>
    </citation>
    <scope>NUCLEOTIDE SEQUENCE</scope>
    <source>
        <strain evidence="2">PSN4</strain>
    </source>
</reference>
<dbReference type="AlphaFoldDB" id="A0AAJ0B0I2"/>
<dbReference type="Proteomes" id="UP001239445">
    <property type="component" value="Unassembled WGS sequence"/>
</dbReference>
<proteinExistence type="predicted"/>
<organism evidence="2 3">
    <name type="scientific">Echria macrotheca</name>
    <dbReference type="NCBI Taxonomy" id="438768"/>
    <lineage>
        <taxon>Eukaryota</taxon>
        <taxon>Fungi</taxon>
        <taxon>Dikarya</taxon>
        <taxon>Ascomycota</taxon>
        <taxon>Pezizomycotina</taxon>
        <taxon>Sordariomycetes</taxon>
        <taxon>Sordariomycetidae</taxon>
        <taxon>Sordariales</taxon>
        <taxon>Schizotheciaceae</taxon>
        <taxon>Echria</taxon>
    </lineage>
</organism>
<keyword evidence="3" id="KW-1185">Reference proteome</keyword>
<accession>A0AAJ0B0I2</accession>
<protein>
    <submittedName>
        <fullName evidence="2">Uncharacterized protein</fullName>
    </submittedName>
</protein>
<evidence type="ECO:0000313" key="3">
    <source>
        <dbReference type="Proteomes" id="UP001239445"/>
    </source>
</evidence>
<comment type="caution">
    <text evidence="2">The sequence shown here is derived from an EMBL/GenBank/DDBJ whole genome shotgun (WGS) entry which is preliminary data.</text>
</comment>
<dbReference type="EMBL" id="MU839858">
    <property type="protein sequence ID" value="KAK1749438.1"/>
    <property type="molecule type" value="Genomic_DNA"/>
</dbReference>
<feature type="region of interest" description="Disordered" evidence="1">
    <location>
        <begin position="130"/>
        <end position="152"/>
    </location>
</feature>